<evidence type="ECO:0000313" key="1">
    <source>
        <dbReference type="EMBL" id="OBQ44536.1"/>
    </source>
</evidence>
<comment type="caution">
    <text evidence="1">The sequence shown here is derived from an EMBL/GenBank/DDBJ whole genome shotgun (WGS) entry which is preliminary data.</text>
</comment>
<sequence length="75" mass="8787">MSEAEEIIGGRRIDGKRQFKNGDIHPDNKDLVCWGYNGDEPWWVDWSSYWRMAKGHKGLVRQKRKVGNVVKRGML</sequence>
<protein>
    <submittedName>
        <fullName evidence="1">Uncharacterized protein</fullName>
    </submittedName>
</protein>
<reference evidence="1 2" key="1">
    <citation type="submission" date="2015-09" db="EMBL/GenBank/DDBJ databases">
        <title>Aphanizomenon flos-aquae WA102.</title>
        <authorList>
            <person name="Driscoll C."/>
        </authorList>
    </citation>
    <scope>NUCLEOTIDE SEQUENCE [LARGE SCALE GENOMIC DNA]</scope>
    <source>
        <strain evidence="1">WA102</strain>
    </source>
</reference>
<dbReference type="Proteomes" id="UP000092093">
    <property type="component" value="Unassembled WGS sequence"/>
</dbReference>
<name>A0A1B7X588_APHFL</name>
<proteinExistence type="predicted"/>
<accession>A0A1B7X588</accession>
<dbReference type="EMBL" id="LJOW01000020">
    <property type="protein sequence ID" value="OBQ44536.1"/>
    <property type="molecule type" value="Genomic_DNA"/>
</dbReference>
<gene>
    <name evidence="1" type="ORF">AN484_06515</name>
</gene>
<dbReference type="AlphaFoldDB" id="A0A1B7X588"/>
<organism evidence="1 2">
    <name type="scientific">Aphanizomenon flos-aquae WA102</name>
    <dbReference type="NCBI Taxonomy" id="1710896"/>
    <lineage>
        <taxon>Bacteria</taxon>
        <taxon>Bacillati</taxon>
        <taxon>Cyanobacteriota</taxon>
        <taxon>Cyanophyceae</taxon>
        <taxon>Nostocales</taxon>
        <taxon>Aphanizomenonaceae</taxon>
        <taxon>Aphanizomenon</taxon>
    </lineage>
</organism>
<evidence type="ECO:0000313" key="2">
    <source>
        <dbReference type="Proteomes" id="UP000092093"/>
    </source>
</evidence>